<reference evidence="1 2" key="1">
    <citation type="submission" date="2019-08" db="EMBL/GenBank/DDBJ databases">
        <title>Whole genome of Aphis craccivora.</title>
        <authorList>
            <person name="Voronova N.V."/>
            <person name="Shulinski R.S."/>
            <person name="Bandarenka Y.V."/>
            <person name="Zhorov D.G."/>
            <person name="Warner D."/>
        </authorList>
    </citation>
    <scope>NUCLEOTIDE SEQUENCE [LARGE SCALE GENOMIC DNA]</scope>
    <source>
        <strain evidence="1">180601</strain>
        <tissue evidence="1">Whole Body</tissue>
    </source>
</reference>
<keyword evidence="2" id="KW-1185">Reference proteome</keyword>
<evidence type="ECO:0000313" key="2">
    <source>
        <dbReference type="Proteomes" id="UP000478052"/>
    </source>
</evidence>
<organism evidence="1 2">
    <name type="scientific">Aphis craccivora</name>
    <name type="common">Cowpea aphid</name>
    <dbReference type="NCBI Taxonomy" id="307492"/>
    <lineage>
        <taxon>Eukaryota</taxon>
        <taxon>Metazoa</taxon>
        <taxon>Ecdysozoa</taxon>
        <taxon>Arthropoda</taxon>
        <taxon>Hexapoda</taxon>
        <taxon>Insecta</taxon>
        <taxon>Pterygota</taxon>
        <taxon>Neoptera</taxon>
        <taxon>Paraneoptera</taxon>
        <taxon>Hemiptera</taxon>
        <taxon>Sternorrhyncha</taxon>
        <taxon>Aphidomorpha</taxon>
        <taxon>Aphidoidea</taxon>
        <taxon>Aphididae</taxon>
        <taxon>Aphidini</taxon>
        <taxon>Aphis</taxon>
        <taxon>Aphis</taxon>
    </lineage>
</organism>
<name>A0A6G0Z1A2_APHCR</name>
<protein>
    <submittedName>
        <fullName evidence="1">Uncharacterized protein</fullName>
    </submittedName>
</protein>
<proteinExistence type="predicted"/>
<comment type="caution">
    <text evidence="1">The sequence shown here is derived from an EMBL/GenBank/DDBJ whole genome shotgun (WGS) entry which is preliminary data.</text>
</comment>
<evidence type="ECO:0000313" key="1">
    <source>
        <dbReference type="EMBL" id="KAF0764166.1"/>
    </source>
</evidence>
<dbReference type="EMBL" id="VUJU01001704">
    <property type="protein sequence ID" value="KAF0764166.1"/>
    <property type="molecule type" value="Genomic_DNA"/>
</dbReference>
<dbReference type="AlphaFoldDB" id="A0A6G0Z1A2"/>
<gene>
    <name evidence="1" type="ORF">FWK35_00014616</name>
</gene>
<sequence>MFFITCRNNTSISNFSDGFRWQSEYPWCIIEVKMTEKREFLSKTSFPNSANSNLTLLSAGHRNNYGECTIGTRHLYFILIKS</sequence>
<dbReference type="Proteomes" id="UP000478052">
    <property type="component" value="Unassembled WGS sequence"/>
</dbReference>
<accession>A0A6G0Z1A2</accession>